<evidence type="ECO:0000256" key="2">
    <source>
        <dbReference type="ARBA" id="ARBA00022531"/>
    </source>
</evidence>
<evidence type="ECO:0000313" key="10">
    <source>
        <dbReference type="EMBL" id="KAK3250855.1"/>
    </source>
</evidence>
<evidence type="ECO:0000256" key="1">
    <source>
        <dbReference type="ARBA" id="ARBA00022528"/>
    </source>
</evidence>
<feature type="domain" description="PsbP C-terminal" evidence="9">
    <location>
        <begin position="90"/>
        <end position="258"/>
    </location>
</feature>
<dbReference type="EMBL" id="LGRX02026454">
    <property type="protein sequence ID" value="KAK3250855.1"/>
    <property type="molecule type" value="Genomic_DNA"/>
</dbReference>
<evidence type="ECO:0000256" key="7">
    <source>
        <dbReference type="ARBA" id="ARBA00035638"/>
    </source>
</evidence>
<organism evidence="10 11">
    <name type="scientific">Cymbomonas tetramitiformis</name>
    <dbReference type="NCBI Taxonomy" id="36881"/>
    <lineage>
        <taxon>Eukaryota</taxon>
        <taxon>Viridiplantae</taxon>
        <taxon>Chlorophyta</taxon>
        <taxon>Pyramimonadophyceae</taxon>
        <taxon>Pyramimonadales</taxon>
        <taxon>Pyramimonadaceae</taxon>
        <taxon>Cymbomonas</taxon>
    </lineage>
</organism>
<keyword evidence="11" id="KW-1185">Reference proteome</keyword>
<dbReference type="GO" id="GO:0009534">
    <property type="term" value="C:chloroplast thylakoid"/>
    <property type="evidence" value="ECO:0007669"/>
    <property type="project" value="UniProtKB-SubCell"/>
</dbReference>
<protein>
    <submittedName>
        <fullName evidence="10">NPC intracellular cholesterol transporter 1</fullName>
    </submittedName>
</protein>
<evidence type="ECO:0000256" key="8">
    <source>
        <dbReference type="ARBA" id="ARBA00046272"/>
    </source>
</evidence>
<dbReference type="PANTHER" id="PTHR31407:SF6">
    <property type="entry name" value="OXYGEN-EVOLVING ENHANCER PROTEIN 2-1, CHLOROPLASTIC"/>
    <property type="match status" value="1"/>
</dbReference>
<dbReference type="Proteomes" id="UP001190700">
    <property type="component" value="Unassembled WGS sequence"/>
</dbReference>
<dbReference type="InterPro" id="IPR016123">
    <property type="entry name" value="Mog1/PsbP_a/b/a-sand"/>
</dbReference>
<comment type="subcellular location">
    <subcellularLocation>
        <location evidence="8">Plastid</location>
        <location evidence="8">Chloroplast thylakoid</location>
    </subcellularLocation>
</comment>
<dbReference type="GO" id="GO:0019898">
    <property type="term" value="C:extrinsic component of membrane"/>
    <property type="evidence" value="ECO:0007669"/>
    <property type="project" value="InterPro"/>
</dbReference>
<dbReference type="GO" id="GO:0009654">
    <property type="term" value="C:photosystem II oxygen evolving complex"/>
    <property type="evidence" value="ECO:0007669"/>
    <property type="project" value="InterPro"/>
</dbReference>
<dbReference type="InterPro" id="IPR002683">
    <property type="entry name" value="PsbP_C"/>
</dbReference>
<keyword evidence="1" id="KW-0150">Chloroplast</keyword>
<accession>A0AAE0F597</accession>
<proteinExistence type="inferred from homology"/>
<dbReference type="AlphaFoldDB" id="A0AAE0F597"/>
<evidence type="ECO:0000313" key="11">
    <source>
        <dbReference type="Proteomes" id="UP001190700"/>
    </source>
</evidence>
<name>A0AAE0F597_9CHLO</name>
<evidence type="ECO:0000256" key="4">
    <source>
        <dbReference type="ARBA" id="ARBA00022946"/>
    </source>
</evidence>
<dbReference type="GO" id="GO:0005509">
    <property type="term" value="F:calcium ion binding"/>
    <property type="evidence" value="ECO:0007669"/>
    <property type="project" value="InterPro"/>
</dbReference>
<dbReference type="GO" id="GO:0015979">
    <property type="term" value="P:photosynthesis"/>
    <property type="evidence" value="ECO:0007669"/>
    <property type="project" value="UniProtKB-KW"/>
</dbReference>
<sequence length="259" mass="27208">MAASTATSSLIVAKGAFAGSRQQFKAQKAVPAVQKFSVVASAEEDKAVLSNRRAALSLFAAGTAAVAAKPSFAAYGEGANVFGKASNTSGFLTFAGDGYAILVPSKFNTSKEREFPGTDARFESNFRVSDSLLVTVNDTDKSSITDFGSPEEFLSSIGFMLGTSSFFGETRSEGGFKANTVSASALLDVGTKEKNGKTYYEFELLTRTADGDEGGRHALFSAAVSGGKLYVAKFQAGDKSWFKGLEIPARTTMKSFTVA</sequence>
<keyword evidence="2" id="KW-0602">Photosynthesis</keyword>
<keyword evidence="4" id="KW-0809">Transit peptide</keyword>
<comment type="similarity">
    <text evidence="7">Belongs to the PsbP family.</text>
</comment>
<evidence type="ECO:0000259" key="9">
    <source>
        <dbReference type="Pfam" id="PF01789"/>
    </source>
</evidence>
<keyword evidence="6" id="KW-0604">Photosystem II</keyword>
<evidence type="ECO:0000256" key="3">
    <source>
        <dbReference type="ARBA" id="ARBA00022640"/>
    </source>
</evidence>
<dbReference type="Pfam" id="PF01789">
    <property type="entry name" value="PsbP"/>
    <property type="match status" value="1"/>
</dbReference>
<gene>
    <name evidence="10" type="ORF">CYMTET_39791</name>
</gene>
<dbReference type="Gene3D" id="3.40.1000.10">
    <property type="entry name" value="Mog1/PsbP, alpha/beta/alpha sandwich"/>
    <property type="match status" value="1"/>
</dbReference>
<reference evidence="10 11" key="1">
    <citation type="journal article" date="2015" name="Genome Biol. Evol.">
        <title>Comparative Genomics of a Bacterivorous Green Alga Reveals Evolutionary Causalities and Consequences of Phago-Mixotrophic Mode of Nutrition.</title>
        <authorList>
            <person name="Burns J.A."/>
            <person name="Paasch A."/>
            <person name="Narechania A."/>
            <person name="Kim E."/>
        </authorList>
    </citation>
    <scope>NUCLEOTIDE SEQUENCE [LARGE SCALE GENOMIC DNA]</scope>
    <source>
        <strain evidence="10 11">PLY_AMNH</strain>
    </source>
</reference>
<dbReference type="PANTHER" id="PTHR31407">
    <property type="match status" value="1"/>
</dbReference>
<keyword evidence="5" id="KW-0793">Thylakoid</keyword>
<evidence type="ECO:0000256" key="5">
    <source>
        <dbReference type="ARBA" id="ARBA00023078"/>
    </source>
</evidence>
<keyword evidence="3" id="KW-0934">Plastid</keyword>
<evidence type="ECO:0000256" key="6">
    <source>
        <dbReference type="ARBA" id="ARBA00023276"/>
    </source>
</evidence>
<dbReference type="SUPFAM" id="SSF55724">
    <property type="entry name" value="Mog1p/PsbP-like"/>
    <property type="match status" value="1"/>
</dbReference>
<comment type="caution">
    <text evidence="10">The sequence shown here is derived from an EMBL/GenBank/DDBJ whole genome shotgun (WGS) entry which is preliminary data.</text>
</comment>